<feature type="active site" evidence="9">
    <location>
        <position position="1471"/>
    </location>
</feature>
<evidence type="ECO:0000256" key="6">
    <source>
        <dbReference type="ARBA" id="ARBA00023295"/>
    </source>
</evidence>
<dbReference type="PROSITE" id="PS00698">
    <property type="entry name" value="GH9_3"/>
    <property type="match status" value="1"/>
</dbReference>
<name>A0A2T7PPN2_POMCA</name>
<evidence type="ECO:0000256" key="10">
    <source>
        <dbReference type="RuleBase" id="RU361166"/>
    </source>
</evidence>
<evidence type="ECO:0000256" key="9">
    <source>
        <dbReference type="PROSITE-ProRule" id="PRU10060"/>
    </source>
</evidence>
<dbReference type="InterPro" id="IPR012341">
    <property type="entry name" value="6hp_glycosidase-like_sf"/>
</dbReference>
<feature type="domain" description="Glycoside hydrolase family 9" evidence="12">
    <location>
        <begin position="1771"/>
        <end position="1821"/>
    </location>
</feature>
<feature type="active site" evidence="8">
    <location>
        <position position="1418"/>
    </location>
</feature>
<dbReference type="GO" id="GO:0008810">
    <property type="term" value="F:cellulase activity"/>
    <property type="evidence" value="ECO:0007669"/>
    <property type="project" value="UniProtKB-EC"/>
</dbReference>
<keyword evidence="6 8" id="KW-0326">Glycosidase</keyword>
<evidence type="ECO:0000256" key="8">
    <source>
        <dbReference type="PROSITE-ProRule" id="PRU10059"/>
    </source>
</evidence>
<feature type="compositionally biased region" description="Low complexity" evidence="11">
    <location>
        <begin position="760"/>
        <end position="769"/>
    </location>
</feature>
<evidence type="ECO:0000256" key="3">
    <source>
        <dbReference type="ARBA" id="ARBA00022801"/>
    </source>
</evidence>
<keyword evidence="3 8" id="KW-0378">Hydrolase</keyword>
<dbReference type="STRING" id="400727.A0A2T7PPN2"/>
<dbReference type="SUPFAM" id="SSF49384">
    <property type="entry name" value="Carbohydrate-binding domain"/>
    <property type="match status" value="3"/>
</dbReference>
<dbReference type="InterPro" id="IPR008965">
    <property type="entry name" value="CBM2/CBM3_carb-bd_dom_sf"/>
</dbReference>
<dbReference type="EMBL" id="PZQS01000002">
    <property type="protein sequence ID" value="PVD35381.1"/>
    <property type="molecule type" value="Genomic_DNA"/>
</dbReference>
<evidence type="ECO:0000256" key="11">
    <source>
        <dbReference type="SAM" id="MobiDB-lite"/>
    </source>
</evidence>
<proteinExistence type="inferred from homology"/>
<dbReference type="SUPFAM" id="SSF48208">
    <property type="entry name" value="Six-hairpin glycosidases"/>
    <property type="match status" value="3"/>
</dbReference>
<dbReference type="InterPro" id="IPR001701">
    <property type="entry name" value="Glyco_hydro_9"/>
</dbReference>
<keyword evidence="4 10" id="KW-0136">Cellulose degradation</keyword>
<dbReference type="GO" id="GO:0030247">
    <property type="term" value="F:polysaccharide binding"/>
    <property type="evidence" value="ECO:0007669"/>
    <property type="project" value="InterPro"/>
</dbReference>
<evidence type="ECO:0000256" key="7">
    <source>
        <dbReference type="ARBA" id="ARBA00023326"/>
    </source>
</evidence>
<feature type="active site" evidence="9">
    <location>
        <position position="1462"/>
    </location>
</feature>
<dbReference type="InterPro" id="IPR008928">
    <property type="entry name" value="6-hairpin_glycosidase_sf"/>
</dbReference>
<evidence type="ECO:0000313" key="14">
    <source>
        <dbReference type="Proteomes" id="UP000245119"/>
    </source>
</evidence>
<keyword evidence="7 8" id="KW-0624">Polysaccharide degradation</keyword>
<accession>A0A2T7PPN2</accession>
<dbReference type="GO" id="GO:0030245">
    <property type="term" value="P:cellulose catabolic process"/>
    <property type="evidence" value="ECO:0007669"/>
    <property type="project" value="UniProtKB-KW"/>
</dbReference>
<comment type="caution">
    <text evidence="13">The sequence shown here is derived from an EMBL/GenBank/DDBJ whole genome shotgun (WGS) entry which is preliminary data.</text>
</comment>
<keyword evidence="5 8" id="KW-0119">Carbohydrate metabolism</keyword>
<dbReference type="Pfam" id="PF00759">
    <property type="entry name" value="Glyco_hydro_9"/>
    <property type="match status" value="3"/>
</dbReference>
<evidence type="ECO:0000256" key="2">
    <source>
        <dbReference type="ARBA" id="ARBA00007072"/>
    </source>
</evidence>
<feature type="region of interest" description="Disordered" evidence="11">
    <location>
        <begin position="750"/>
        <end position="775"/>
    </location>
</feature>
<evidence type="ECO:0000256" key="4">
    <source>
        <dbReference type="ARBA" id="ARBA00023001"/>
    </source>
</evidence>
<evidence type="ECO:0000313" key="13">
    <source>
        <dbReference type="EMBL" id="PVD35381.1"/>
    </source>
</evidence>
<gene>
    <name evidence="13" type="ORF">C0Q70_02343</name>
</gene>
<sequence>MTGKQIKGKANNDMLVASWVRTASLAASLTPKGAVSSVSCNKDVESECRLKTDAKGSKQVAATRKLISGKVQAVEKGCSESALLHYTRFIIISGTDSHLLKTSSIYIYRASIAMGHRMRNGDRTEEPLSSLTMLHLFLLALGITQVTGEVTATISSHWQGGFQGKACLPVEKEMHGWKIRLVFDQPVSSLEVYTSEVVEKSANNQEYVLGNKAWNAEEHVGDTLCVEFQGHSSGDISPVITAYFEGEAGPRATSGPGPTSGKLPVCRLRLCHRARHGVTGQVETPLGEGIVAPLKIINDWGDRFQGGFSFPVAEDIHGYMVNVTFSSPVTRMDVDLQRRAAEPSTDNLHWVLVNKPTFADVPKGTFELDFYGSRSESTTKLTGQAVLVDLGHDKQNVVCPPNLQLRLCPHESILFYEAQRSGKLPANNRIPWRGDSALNDGDGGVDLTGGWYDAGDHIKFNFPMAFSTTLLTWSLLEFKDAYEAAGQLEWMYESVKWPLDYLLKCHASDDELYVQVGNGGPDHSYWGRPEDMTMPRPAYKITASKPGCDVSMETAAAFSAASLAFKEKDASFSATLSTHAKSLWQFAVDHQALYSSSVPEAAGFYRSYNFTDEMCWGSLWLYRLTGEEKYLTEAKKWFDPTPAWGLSWDEKIAGNQILMYNLTHDAAAKEAIVGTFELWFPGGGIPYTPKGLPWRLQWGSLRYASNMAAMALMAAEVGVSPEDYRHWAMCIIHYALGDTGRSFVVGFGENPPQRPHHRSSSCPSAPAPCGSTMMSSSAPNPHTLYGAMVGGPDQNDNYSDRRDDYVSNEVFKAESTRATRVSVIFRLSAMFSLVLWAVLPLLGFGSITVPVNNHWAGGFQARVCFNIDKDMSSWVIHLAFDQPVQTLDVWTANAQSTSADKKEWSLTNKEWNAVEHVGDELCIDLMGHASAPRTTVNLPPGVTTAEPQPTAPLSVPDGNGFPATTRVANVRDGLSEQWLTFTITGPTVMGWVVKFRCNKPVTNLHVADADALSHNEDMTEWLLVNNDNKIALKAGTLEMKIEVKLVNVQDSAPQCSAILINMGVDNYTCGELPNKANSKYNYDDVLYKSILFYEAQRSGKLPANNRIPWRGDSALNDGDGGVDLTGGWYDAGDFVKFNFPMAWSTAILNWGLLQFKDAYEAAGQLEWMYESVKWPLDYLLKCHASDDVLYVQDMKMARPAFKIDASKPGSEVAMETAVAFVTGHLAFKEKDPPYSAKLLQHAKSLWEFAVTHKGKYSESVSAAASYYNSVNVTDELCWGSLWLYKATKEPKYLEEALKHYDASPDWGMSWDDVFIGNQVLLYELTKEEKYKAAVEGTFKEWFPGGTVPYTPKGLAYRLQWGALRYSSNMAMAALMAAEAGIHPDEYRHWAMCQIHYALGDTGRSFVVGFGKNPPVSPHHRSSSCPNLPVRCNMNYLHLDTPNTHMLCGALVGGPDSSDGYKDSRENYVNNEVACDYNAGFQTAVAGTQPHGRPSVLPLSSLAVAKEPASRAEGQRHVSLPGVSPVSRGMLSLVLWAGLPLLVLSSVTVPVTNHWPGGFQAKVCFTIDKEMTSWVVDLVFDHPVETLSLWTADAKSTSADKTKWTLTSKTWNSQEHVGDELCIDINGQGGHGLSSLTSWDFSATPATSHLSTSLPIMHSCSRDVSLMSHVSPVSVPDGNGFPATTRVANVRDGLSEQWLTFTITGPTVMGWVVKFRCNKPVTNLNVADADALSHNADMTEWLLVNNDNKIALKAGTLEMKIEVKLANSKYNYDDLLYKSILFYEAQRSGKLPANNRIPWRGDSALNDHGNAGEDLTGGWYDGKNSSRRSHNAVVYVLVEFCLPMKILLGEELAAHQAD</sequence>
<dbReference type="InterPro" id="IPR018221">
    <property type="entry name" value="Glyco_hydro_9_His_AS"/>
</dbReference>
<evidence type="ECO:0000256" key="1">
    <source>
        <dbReference type="ARBA" id="ARBA00000966"/>
    </source>
</evidence>
<dbReference type="OrthoDB" id="6151659at2759"/>
<comment type="catalytic activity">
    <reaction evidence="1 10">
        <text>Endohydrolysis of (1-&gt;4)-beta-D-glucosidic linkages in cellulose, lichenin and cereal beta-D-glucans.</text>
        <dbReference type="EC" id="3.2.1.4"/>
    </reaction>
</comment>
<protein>
    <recommendedName>
        <fullName evidence="10">Endoglucanase</fullName>
        <ecNumber evidence="10">3.2.1.4</ecNumber>
    </recommendedName>
</protein>
<dbReference type="Gene3D" id="1.50.10.10">
    <property type="match status" value="3"/>
</dbReference>
<feature type="domain" description="Glycoside hydrolase family 9" evidence="12">
    <location>
        <begin position="410"/>
        <end position="810"/>
    </location>
</feature>
<dbReference type="PANTHER" id="PTHR22298">
    <property type="entry name" value="ENDO-1,4-BETA-GLUCANASE"/>
    <property type="match status" value="1"/>
</dbReference>
<evidence type="ECO:0000256" key="5">
    <source>
        <dbReference type="ARBA" id="ARBA00023277"/>
    </source>
</evidence>
<organism evidence="13 14">
    <name type="scientific">Pomacea canaliculata</name>
    <name type="common">Golden apple snail</name>
    <dbReference type="NCBI Taxonomy" id="400727"/>
    <lineage>
        <taxon>Eukaryota</taxon>
        <taxon>Metazoa</taxon>
        <taxon>Spiralia</taxon>
        <taxon>Lophotrochozoa</taxon>
        <taxon>Mollusca</taxon>
        <taxon>Gastropoda</taxon>
        <taxon>Caenogastropoda</taxon>
        <taxon>Architaenioglossa</taxon>
        <taxon>Ampullarioidea</taxon>
        <taxon>Ampullariidae</taxon>
        <taxon>Pomacea</taxon>
    </lineage>
</organism>
<dbReference type="PROSITE" id="PS00592">
    <property type="entry name" value="GH9_2"/>
    <property type="match status" value="2"/>
</dbReference>
<feature type="domain" description="Glycoside hydrolase family 9" evidence="12">
    <location>
        <begin position="1082"/>
        <end position="1483"/>
    </location>
</feature>
<keyword evidence="14" id="KW-1185">Reference proteome</keyword>
<dbReference type="InterPro" id="IPR033126">
    <property type="entry name" value="Glyco_hydro_9_Asp/Glu_AS"/>
</dbReference>
<reference evidence="13 14" key="1">
    <citation type="submission" date="2018-04" db="EMBL/GenBank/DDBJ databases">
        <title>The genome of golden apple snail Pomacea canaliculata provides insight into stress tolerance and invasive adaptation.</title>
        <authorList>
            <person name="Liu C."/>
            <person name="Liu B."/>
            <person name="Ren Y."/>
            <person name="Zhang Y."/>
            <person name="Wang H."/>
            <person name="Li S."/>
            <person name="Jiang F."/>
            <person name="Yin L."/>
            <person name="Zhang G."/>
            <person name="Qian W."/>
            <person name="Fan W."/>
        </authorList>
    </citation>
    <scope>NUCLEOTIDE SEQUENCE [LARGE SCALE GENOMIC DNA]</scope>
    <source>
        <strain evidence="13">SZHN2017</strain>
        <tissue evidence="13">Muscle</tissue>
    </source>
</reference>
<dbReference type="Gene3D" id="2.60.40.290">
    <property type="match status" value="3"/>
</dbReference>
<dbReference type="Proteomes" id="UP000245119">
    <property type="component" value="Linkage Group LG2"/>
</dbReference>
<evidence type="ECO:0000259" key="12">
    <source>
        <dbReference type="Pfam" id="PF00759"/>
    </source>
</evidence>
<feature type="active site" evidence="8">
    <location>
        <position position="756"/>
    </location>
</feature>
<dbReference type="InterPro" id="IPR012291">
    <property type="entry name" value="CBM2_carb-bd_dom_sf"/>
</dbReference>
<comment type="similarity">
    <text evidence="2 8 10">Belongs to the glycosyl hydrolase 9 (cellulase E) family.</text>
</comment>
<dbReference type="EC" id="3.2.1.4" evidence="10"/>